<protein>
    <submittedName>
        <fullName evidence="2">S4 family RNA binding protein</fullName>
    </submittedName>
</protein>
<dbReference type="Gene3D" id="3.10.290.10">
    <property type="entry name" value="RNA-binding S4 domain"/>
    <property type="match status" value="1"/>
</dbReference>
<evidence type="ECO:0000313" key="2">
    <source>
        <dbReference type="EMBL" id="GAN37052.1"/>
    </source>
</evidence>
<reference evidence="3" key="1">
    <citation type="submission" date="2014-05" db="EMBL/GenBank/DDBJ databases">
        <title>Whole genome sequencing of Lactobacillus casei NRIC0644.</title>
        <authorList>
            <person name="Atarashi H."/>
            <person name="Yoshida Y."/>
            <person name="Fujimura S."/>
            <person name="Tanaka N."/>
            <person name="Shiwa Y."/>
            <person name="Yoshikawa H."/>
            <person name="Okada S."/>
            <person name="Nakagawa J."/>
        </authorList>
    </citation>
    <scope>NUCLEOTIDE SEQUENCE [LARGE SCALE GENOMIC DNA]</scope>
    <source>
        <strain evidence="3">NRIC0644</strain>
    </source>
</reference>
<proteinExistence type="predicted"/>
<dbReference type="GO" id="GO:0003723">
    <property type="term" value="F:RNA binding"/>
    <property type="evidence" value="ECO:0007669"/>
    <property type="project" value="UniProtKB-KW"/>
</dbReference>
<evidence type="ECO:0000313" key="3">
    <source>
        <dbReference type="Proteomes" id="UP000032552"/>
    </source>
</evidence>
<organism evidence="2 3">
    <name type="scientific">Lacticaseibacillus paracasei NRIC 0644</name>
    <dbReference type="NCBI Taxonomy" id="1435038"/>
    <lineage>
        <taxon>Bacteria</taxon>
        <taxon>Bacillati</taxon>
        <taxon>Bacillota</taxon>
        <taxon>Bacilli</taxon>
        <taxon>Lactobacillales</taxon>
        <taxon>Lactobacillaceae</taxon>
        <taxon>Lacticaseibacillus</taxon>
    </lineage>
</organism>
<keyword evidence="1" id="KW-0694">RNA-binding</keyword>
<evidence type="ECO:0000256" key="1">
    <source>
        <dbReference type="PROSITE-ProRule" id="PRU00182"/>
    </source>
</evidence>
<sequence length="70" mass="7506">MTTIEITTPFLTLGQFLKEAGLIDSGGAAKWYLGENSVTVNGAAEERRGRKLYPDDQVSVAGQTYVIVSA</sequence>
<gene>
    <name evidence="2" type="ORF">LC0644_1641</name>
</gene>
<dbReference type="NCBIfam" id="TIGR02988">
    <property type="entry name" value="YaaA_near_RecF"/>
    <property type="match status" value="1"/>
</dbReference>
<accession>A0A0C9QB48</accession>
<name>A0A0C9QB48_LACPA</name>
<dbReference type="InterPro" id="IPR014330">
    <property type="entry name" value="RNA-bd_S4-rel_YaaA"/>
</dbReference>
<dbReference type="Pfam" id="PF13275">
    <property type="entry name" value="S4_2"/>
    <property type="match status" value="1"/>
</dbReference>
<dbReference type="RefSeq" id="WP_003568449.1">
    <property type="nucleotide sequence ID" value="NZ_BAYM01000095.1"/>
</dbReference>
<dbReference type="EMBL" id="BAYM01000095">
    <property type="protein sequence ID" value="GAN37052.1"/>
    <property type="molecule type" value="Genomic_DNA"/>
</dbReference>
<comment type="caution">
    <text evidence="2">The sequence shown here is derived from an EMBL/GenBank/DDBJ whole genome shotgun (WGS) entry which is preliminary data.</text>
</comment>
<dbReference type="GeneID" id="57088749"/>
<dbReference type="PROSITE" id="PS50889">
    <property type="entry name" value="S4"/>
    <property type="match status" value="1"/>
</dbReference>
<dbReference type="Proteomes" id="UP000032552">
    <property type="component" value="Unassembled WGS sequence"/>
</dbReference>
<dbReference type="InterPro" id="IPR036986">
    <property type="entry name" value="S4_RNA-bd_sf"/>
</dbReference>
<dbReference type="SUPFAM" id="SSF55174">
    <property type="entry name" value="Alpha-L RNA-binding motif"/>
    <property type="match status" value="1"/>
</dbReference>
<dbReference type="AlphaFoldDB" id="A0A0C9QB48"/>